<dbReference type="InterPro" id="IPR038109">
    <property type="entry name" value="DNA_bind_recomb_sf"/>
</dbReference>
<gene>
    <name evidence="2" type="ORF">SAMN05192533_1207</name>
</gene>
<dbReference type="STRING" id="930146.SAMN05192533_1207"/>
<dbReference type="Gene3D" id="3.90.1750.20">
    <property type="entry name" value="Putative Large Serine Recombinase, Chain B, Domain 2"/>
    <property type="match status" value="1"/>
</dbReference>
<dbReference type="PROSITE" id="PS51736">
    <property type="entry name" value="RECOMBINASES_3"/>
    <property type="match status" value="1"/>
</dbReference>
<accession>A0A1H8J6N3</accession>
<protein>
    <submittedName>
        <fullName evidence="2">Site-specific DNA recombinase</fullName>
    </submittedName>
</protein>
<dbReference type="PANTHER" id="PTHR30461">
    <property type="entry name" value="DNA-INVERTASE FROM LAMBDOID PROPHAGE"/>
    <property type="match status" value="1"/>
</dbReference>
<evidence type="ECO:0000313" key="3">
    <source>
        <dbReference type="Proteomes" id="UP000198553"/>
    </source>
</evidence>
<organism evidence="2 3">
    <name type="scientific">Mesobacillus persicus</name>
    <dbReference type="NCBI Taxonomy" id="930146"/>
    <lineage>
        <taxon>Bacteria</taxon>
        <taxon>Bacillati</taxon>
        <taxon>Bacillota</taxon>
        <taxon>Bacilli</taxon>
        <taxon>Bacillales</taxon>
        <taxon>Bacillaceae</taxon>
        <taxon>Mesobacillus</taxon>
    </lineage>
</organism>
<proteinExistence type="predicted"/>
<reference evidence="3" key="1">
    <citation type="submission" date="2016-10" db="EMBL/GenBank/DDBJ databases">
        <authorList>
            <person name="Varghese N."/>
            <person name="Submissions S."/>
        </authorList>
    </citation>
    <scope>NUCLEOTIDE SEQUENCE [LARGE SCALE GENOMIC DNA]</scope>
    <source>
        <strain evidence="3">B48,IBRC-M 10115,DSM 25386,CECT 8001</strain>
    </source>
</reference>
<evidence type="ECO:0000259" key="1">
    <source>
        <dbReference type="PROSITE" id="PS51736"/>
    </source>
</evidence>
<name>A0A1H8J6N3_9BACI</name>
<dbReference type="CDD" id="cd00338">
    <property type="entry name" value="Ser_Recombinase"/>
    <property type="match status" value="1"/>
</dbReference>
<dbReference type="SMART" id="SM00857">
    <property type="entry name" value="Resolvase"/>
    <property type="match status" value="1"/>
</dbReference>
<sequence length="509" mass="59157">MKKTVIYIRQSLDQDKQKNSLEMQQITCLEFAHRNGWLIHEIFNEGMCSARLNKIEDRREISRLLDEAKKGLIARVLVFKRDRIARNTGQYIEALKTFQAAGVELYFTADNEPPVFNGPVGEFVEALLGGIAEQEGENIVNRLINARRTKILQGKWGGGSPPLGYSSKNGDLSFDESSIKVREIFENFIRFGKGDIDADYLDKTLKDTVGKSVTKLRKIISNPIYKGTLIQRLDGKTIPFPGVLEDLRIVTDDEWYLANDMLNNMFGEETLNPDNNDEHENSEERYTPLLMNKIHCGSCSVTLTITKKKYKCKQCSIHVDMEHLDEKVIQAVLEIFMTRLANDWPKLHEIVKRRYLAPVEKKQKELAKAIKDNEEQIKMNYQMYLKEGSKDDILEKSVTRYKYISKEQEQLSSMHFSLNQFLSNFKPQYEYHSGYFRWLKSLKEKDLKGELKEESLKKEALQLPHLTHIIRLIDKVIVSKDKTTIKLFIPPEVTLREKREPKKRTRTNK</sequence>
<dbReference type="Gene3D" id="3.40.50.1390">
    <property type="entry name" value="Resolvase, N-terminal catalytic domain"/>
    <property type="match status" value="1"/>
</dbReference>
<dbReference type="Pfam" id="PF00239">
    <property type="entry name" value="Resolvase"/>
    <property type="match status" value="1"/>
</dbReference>
<dbReference type="InterPro" id="IPR036162">
    <property type="entry name" value="Resolvase-like_N_sf"/>
</dbReference>
<keyword evidence="3" id="KW-1185">Reference proteome</keyword>
<dbReference type="Proteomes" id="UP000198553">
    <property type="component" value="Unassembled WGS sequence"/>
</dbReference>
<dbReference type="EMBL" id="FOBW01000020">
    <property type="protein sequence ID" value="SEN76329.1"/>
    <property type="molecule type" value="Genomic_DNA"/>
</dbReference>
<dbReference type="PANTHER" id="PTHR30461:SF23">
    <property type="entry name" value="DNA RECOMBINASE-RELATED"/>
    <property type="match status" value="1"/>
</dbReference>
<dbReference type="SUPFAM" id="SSF53041">
    <property type="entry name" value="Resolvase-like"/>
    <property type="match status" value="1"/>
</dbReference>
<dbReference type="GO" id="GO:0000150">
    <property type="term" value="F:DNA strand exchange activity"/>
    <property type="evidence" value="ECO:0007669"/>
    <property type="project" value="InterPro"/>
</dbReference>
<feature type="domain" description="Resolvase/invertase-type recombinase catalytic" evidence="1">
    <location>
        <begin position="3"/>
        <end position="154"/>
    </location>
</feature>
<dbReference type="InterPro" id="IPR006119">
    <property type="entry name" value="Resolv_N"/>
</dbReference>
<evidence type="ECO:0000313" key="2">
    <source>
        <dbReference type="EMBL" id="SEN76329.1"/>
    </source>
</evidence>
<dbReference type="InterPro" id="IPR050639">
    <property type="entry name" value="SSR_resolvase"/>
</dbReference>
<dbReference type="GO" id="GO:0003677">
    <property type="term" value="F:DNA binding"/>
    <property type="evidence" value="ECO:0007669"/>
    <property type="project" value="InterPro"/>
</dbReference>
<dbReference type="AlphaFoldDB" id="A0A1H8J6N3"/>
<dbReference type="RefSeq" id="WP_170843956.1">
    <property type="nucleotide sequence ID" value="NZ_FOBW01000020.1"/>
</dbReference>